<evidence type="ECO:0000313" key="4">
    <source>
        <dbReference type="Proteomes" id="UP000245207"/>
    </source>
</evidence>
<dbReference type="STRING" id="35608.A0A2U1LUL8"/>
<protein>
    <submittedName>
        <fullName evidence="3">Avr9 elicitor response protein</fullName>
    </submittedName>
</protein>
<keyword evidence="1" id="KW-0812">Transmembrane</keyword>
<proteinExistence type="predicted"/>
<reference evidence="3 4" key="1">
    <citation type="journal article" date="2018" name="Mol. Plant">
        <title>The genome of Artemisia annua provides insight into the evolution of Asteraceae family and artemisinin biosynthesis.</title>
        <authorList>
            <person name="Shen Q."/>
            <person name="Zhang L."/>
            <person name="Liao Z."/>
            <person name="Wang S."/>
            <person name="Yan T."/>
            <person name="Shi P."/>
            <person name="Liu M."/>
            <person name="Fu X."/>
            <person name="Pan Q."/>
            <person name="Wang Y."/>
            <person name="Lv Z."/>
            <person name="Lu X."/>
            <person name="Zhang F."/>
            <person name="Jiang W."/>
            <person name="Ma Y."/>
            <person name="Chen M."/>
            <person name="Hao X."/>
            <person name="Li L."/>
            <person name="Tang Y."/>
            <person name="Lv G."/>
            <person name="Zhou Y."/>
            <person name="Sun X."/>
            <person name="Brodelius P.E."/>
            <person name="Rose J.K.C."/>
            <person name="Tang K."/>
        </authorList>
    </citation>
    <scope>NUCLEOTIDE SEQUENCE [LARGE SCALE GENOMIC DNA]</scope>
    <source>
        <strain evidence="4">cv. Huhao1</strain>
        <tissue evidence="3">Leaf</tissue>
    </source>
</reference>
<sequence>MKNSRWSGRKVSPKWILIFSIFSFAFGMFFTNRVWAPVDSNGRQEHEIKIVSHDDCLTNKDNDILGAIHRSDEAIR</sequence>
<evidence type="ECO:0000256" key="1">
    <source>
        <dbReference type="SAM" id="Phobius"/>
    </source>
</evidence>
<keyword evidence="1" id="KW-0472">Membrane</keyword>
<dbReference type="UniPathway" id="UPA00378"/>
<comment type="caution">
    <text evidence="3">The sequence shown here is derived from an EMBL/GenBank/DDBJ whole genome shotgun (WGS) entry which is preliminary data.</text>
</comment>
<evidence type="ECO:0000259" key="2">
    <source>
        <dbReference type="Pfam" id="PF13334"/>
    </source>
</evidence>
<gene>
    <name evidence="3" type="ORF">CTI12_AA452610</name>
</gene>
<dbReference type="Proteomes" id="UP000245207">
    <property type="component" value="Unassembled WGS sequence"/>
</dbReference>
<keyword evidence="4" id="KW-1185">Reference proteome</keyword>
<evidence type="ECO:0000313" key="3">
    <source>
        <dbReference type="EMBL" id="PWA52690.1"/>
    </source>
</evidence>
<dbReference type="InterPro" id="IPR025298">
    <property type="entry name" value="DUF4094"/>
</dbReference>
<keyword evidence="1" id="KW-1133">Transmembrane helix</keyword>
<dbReference type="AlphaFoldDB" id="A0A2U1LUL8"/>
<name>A0A2U1LUL8_ARTAN</name>
<dbReference type="Pfam" id="PF13334">
    <property type="entry name" value="DUF4094"/>
    <property type="match status" value="1"/>
</dbReference>
<accession>A0A2U1LUL8</accession>
<organism evidence="3 4">
    <name type="scientific">Artemisia annua</name>
    <name type="common">Sweet wormwood</name>
    <dbReference type="NCBI Taxonomy" id="35608"/>
    <lineage>
        <taxon>Eukaryota</taxon>
        <taxon>Viridiplantae</taxon>
        <taxon>Streptophyta</taxon>
        <taxon>Embryophyta</taxon>
        <taxon>Tracheophyta</taxon>
        <taxon>Spermatophyta</taxon>
        <taxon>Magnoliopsida</taxon>
        <taxon>eudicotyledons</taxon>
        <taxon>Gunneridae</taxon>
        <taxon>Pentapetalae</taxon>
        <taxon>asterids</taxon>
        <taxon>campanulids</taxon>
        <taxon>Asterales</taxon>
        <taxon>Asteraceae</taxon>
        <taxon>Asteroideae</taxon>
        <taxon>Anthemideae</taxon>
        <taxon>Artemisiinae</taxon>
        <taxon>Artemisia</taxon>
    </lineage>
</organism>
<feature type="domain" description="DUF4094" evidence="2">
    <location>
        <begin position="12"/>
        <end position="75"/>
    </location>
</feature>
<feature type="transmembrane region" description="Helical" evidence="1">
    <location>
        <begin position="12"/>
        <end position="30"/>
    </location>
</feature>
<dbReference type="EMBL" id="PKPP01007691">
    <property type="protein sequence ID" value="PWA52690.1"/>
    <property type="molecule type" value="Genomic_DNA"/>
</dbReference>